<dbReference type="EMBL" id="CP002665">
    <property type="protein sequence ID" value="AEI10938.1"/>
    <property type="molecule type" value="Genomic_DNA"/>
</dbReference>
<sequence precursor="true">MSTTTVDTDRQDERKRKRAAIIKFSLAGAALLGIGAAATSAAWTDQAWFSASASGATFELQGKNFASPATFVDADDASAKIVIPSTELAQLVPGATRTLTLTIKNSGSVEQAVTEAHTWVAGAGSFVAAPTVAVSGVPAGTLAAGAEATVTVTVTTPTDWAVGNQGKSQDLQLVFTGTSV</sequence>
<keyword evidence="3" id="KW-1185">Reference proteome</keyword>
<gene>
    <name evidence="2" type="ordered locus">Celgi_0416</name>
</gene>
<reference evidence="3" key="1">
    <citation type="submission" date="2011-04" db="EMBL/GenBank/DDBJ databases">
        <title>Complete sequence of Cellvibrio gilvus ATCC 13127.</title>
        <authorList>
            <person name="Lucas S."/>
            <person name="Han J."/>
            <person name="Lapidus A."/>
            <person name="Cheng J.-F."/>
            <person name="Goodwin L."/>
            <person name="Pitluck S."/>
            <person name="Peters L."/>
            <person name="Munk A."/>
            <person name="Detter J.C."/>
            <person name="Han C."/>
            <person name="Tapia R."/>
            <person name="Land M."/>
            <person name="Hauser L."/>
            <person name="Kyrpides N."/>
            <person name="Ivanova N."/>
            <person name="Ovchinnikova G."/>
            <person name="Pagani I."/>
            <person name="Mead D."/>
            <person name="Brumm P."/>
            <person name="Woyke T."/>
        </authorList>
    </citation>
    <scope>NUCLEOTIDE SEQUENCE [LARGE SCALE GENOMIC DNA]</scope>
    <source>
        <strain evidence="3">ATCC 13127 / NRRL B-14078</strain>
    </source>
</reference>
<name>F8A5C1_CELGA</name>
<dbReference type="STRING" id="593907.Celgi_0416"/>
<proteinExistence type="predicted"/>
<organism evidence="2 3">
    <name type="scientific">Cellulomonas gilvus (strain ATCC 13127 / NRRL B-14078)</name>
    <name type="common">Cellvibrio gilvus</name>
    <dbReference type="NCBI Taxonomy" id="593907"/>
    <lineage>
        <taxon>Bacteria</taxon>
        <taxon>Bacillati</taxon>
        <taxon>Actinomycetota</taxon>
        <taxon>Actinomycetes</taxon>
        <taxon>Micrococcales</taxon>
        <taxon>Cellulomonadaceae</taxon>
        <taxon>Cellulomonas</taxon>
    </lineage>
</organism>
<evidence type="ECO:0000313" key="3">
    <source>
        <dbReference type="Proteomes" id="UP000000485"/>
    </source>
</evidence>
<dbReference type="eggNOG" id="ENOG5034C98">
    <property type="taxonomic scope" value="Bacteria"/>
</dbReference>
<dbReference type="InterPro" id="IPR013783">
    <property type="entry name" value="Ig-like_fold"/>
</dbReference>
<keyword evidence="1" id="KW-1133">Transmembrane helix</keyword>
<protein>
    <recommendedName>
        <fullName evidence="4">Ribosomally synthesized peptide with SipW-like signal peptide</fullName>
    </recommendedName>
</protein>
<dbReference type="HOGENOM" id="CLU_1493636_0_0_11"/>
<evidence type="ECO:0000313" key="2">
    <source>
        <dbReference type="EMBL" id="AEI10938.1"/>
    </source>
</evidence>
<dbReference type="KEGG" id="cga:Celgi_0416"/>
<dbReference type="OrthoDB" id="4828394at2"/>
<keyword evidence="1" id="KW-0812">Transmembrane</keyword>
<dbReference type="Proteomes" id="UP000000485">
    <property type="component" value="Chromosome"/>
</dbReference>
<feature type="transmembrane region" description="Helical" evidence="1">
    <location>
        <begin position="20"/>
        <end position="43"/>
    </location>
</feature>
<dbReference type="RefSeq" id="WP_013882463.1">
    <property type="nucleotide sequence ID" value="NC_015671.1"/>
</dbReference>
<dbReference type="Gene3D" id="2.60.40.10">
    <property type="entry name" value="Immunoglobulins"/>
    <property type="match status" value="1"/>
</dbReference>
<dbReference type="AlphaFoldDB" id="F8A5C1"/>
<dbReference type="GO" id="GO:0005975">
    <property type="term" value="P:carbohydrate metabolic process"/>
    <property type="evidence" value="ECO:0007669"/>
    <property type="project" value="UniProtKB-ARBA"/>
</dbReference>
<keyword evidence="1" id="KW-0472">Membrane</keyword>
<accession>F8A5C1</accession>
<evidence type="ECO:0008006" key="4">
    <source>
        <dbReference type="Google" id="ProtNLM"/>
    </source>
</evidence>
<evidence type="ECO:0000256" key="1">
    <source>
        <dbReference type="SAM" id="Phobius"/>
    </source>
</evidence>